<protein>
    <submittedName>
        <fullName evidence="14">Uncharacterized protein</fullName>
    </submittedName>
</protein>
<keyword evidence="4 10" id="KW-0812">Transmembrane</keyword>
<dbReference type="Gene3D" id="2.60.40.1120">
    <property type="entry name" value="Carboxypeptidase-like, regulatory domain"/>
    <property type="match status" value="1"/>
</dbReference>
<keyword evidence="3 10" id="KW-1134">Transmembrane beta strand</keyword>
<dbReference type="GO" id="GO:0015344">
    <property type="term" value="F:siderophore uptake transmembrane transporter activity"/>
    <property type="evidence" value="ECO:0007669"/>
    <property type="project" value="TreeGrafter"/>
</dbReference>
<keyword evidence="5" id="KW-0732">Signal</keyword>
<dbReference type="KEGG" id="run:DR864_18035"/>
<keyword evidence="15" id="KW-1185">Reference proteome</keyword>
<dbReference type="Proteomes" id="UP000251993">
    <property type="component" value="Chromosome"/>
</dbReference>
<evidence type="ECO:0000259" key="13">
    <source>
        <dbReference type="Pfam" id="PF07715"/>
    </source>
</evidence>
<evidence type="ECO:0000256" key="3">
    <source>
        <dbReference type="ARBA" id="ARBA00022452"/>
    </source>
</evidence>
<dbReference type="InterPro" id="IPR012910">
    <property type="entry name" value="Plug_dom"/>
</dbReference>
<evidence type="ECO:0000313" key="14">
    <source>
        <dbReference type="EMBL" id="AXE19501.1"/>
    </source>
</evidence>
<dbReference type="Pfam" id="PF00593">
    <property type="entry name" value="TonB_dep_Rec_b-barrel"/>
    <property type="match status" value="1"/>
</dbReference>
<evidence type="ECO:0000313" key="15">
    <source>
        <dbReference type="Proteomes" id="UP000251993"/>
    </source>
</evidence>
<dbReference type="RefSeq" id="WP_114068272.1">
    <property type="nucleotide sequence ID" value="NZ_CP030850.1"/>
</dbReference>
<dbReference type="Gene3D" id="2.40.170.20">
    <property type="entry name" value="TonB-dependent receptor, beta-barrel domain"/>
    <property type="match status" value="1"/>
</dbReference>
<evidence type="ECO:0000256" key="11">
    <source>
        <dbReference type="RuleBase" id="RU003357"/>
    </source>
</evidence>
<accession>A0A344TLI0</accession>
<dbReference type="GO" id="GO:0044718">
    <property type="term" value="P:siderophore transmembrane transport"/>
    <property type="evidence" value="ECO:0007669"/>
    <property type="project" value="TreeGrafter"/>
</dbReference>
<evidence type="ECO:0000259" key="12">
    <source>
        <dbReference type="Pfam" id="PF00593"/>
    </source>
</evidence>
<evidence type="ECO:0000256" key="1">
    <source>
        <dbReference type="ARBA" id="ARBA00004571"/>
    </source>
</evidence>
<evidence type="ECO:0000256" key="8">
    <source>
        <dbReference type="ARBA" id="ARBA00023170"/>
    </source>
</evidence>
<dbReference type="SUPFAM" id="SSF56935">
    <property type="entry name" value="Porins"/>
    <property type="match status" value="1"/>
</dbReference>
<evidence type="ECO:0000256" key="9">
    <source>
        <dbReference type="ARBA" id="ARBA00023237"/>
    </source>
</evidence>
<dbReference type="PANTHER" id="PTHR30069">
    <property type="entry name" value="TONB-DEPENDENT OUTER MEMBRANE RECEPTOR"/>
    <property type="match status" value="1"/>
</dbReference>
<evidence type="ECO:0000256" key="5">
    <source>
        <dbReference type="ARBA" id="ARBA00022729"/>
    </source>
</evidence>
<dbReference type="EMBL" id="CP030850">
    <property type="protein sequence ID" value="AXE19501.1"/>
    <property type="molecule type" value="Genomic_DNA"/>
</dbReference>
<proteinExistence type="inferred from homology"/>
<evidence type="ECO:0000256" key="2">
    <source>
        <dbReference type="ARBA" id="ARBA00022448"/>
    </source>
</evidence>
<keyword evidence="7 10" id="KW-0472">Membrane</keyword>
<keyword evidence="2 10" id="KW-0813">Transport</keyword>
<dbReference type="InterPro" id="IPR008969">
    <property type="entry name" value="CarboxyPept-like_regulatory"/>
</dbReference>
<organism evidence="14 15">
    <name type="scientific">Runella rosea</name>
    <dbReference type="NCBI Taxonomy" id="2259595"/>
    <lineage>
        <taxon>Bacteria</taxon>
        <taxon>Pseudomonadati</taxon>
        <taxon>Bacteroidota</taxon>
        <taxon>Cytophagia</taxon>
        <taxon>Cytophagales</taxon>
        <taxon>Spirosomataceae</taxon>
        <taxon>Runella</taxon>
    </lineage>
</organism>
<comment type="subcellular location">
    <subcellularLocation>
        <location evidence="1 10">Cell outer membrane</location>
        <topology evidence="1 10">Multi-pass membrane protein</topology>
    </subcellularLocation>
</comment>
<dbReference type="InterPro" id="IPR037066">
    <property type="entry name" value="Plug_dom_sf"/>
</dbReference>
<dbReference type="PANTHER" id="PTHR30069:SF29">
    <property type="entry name" value="HEMOGLOBIN AND HEMOGLOBIN-HAPTOGLOBIN-BINDING PROTEIN 1-RELATED"/>
    <property type="match status" value="1"/>
</dbReference>
<dbReference type="AlphaFoldDB" id="A0A344TLI0"/>
<comment type="similarity">
    <text evidence="10 11">Belongs to the TonB-dependent receptor family.</text>
</comment>
<dbReference type="Pfam" id="PF13715">
    <property type="entry name" value="CarbopepD_reg_2"/>
    <property type="match status" value="1"/>
</dbReference>
<keyword evidence="9 10" id="KW-0998">Cell outer membrane</keyword>
<keyword evidence="6 11" id="KW-0798">TonB box</keyword>
<evidence type="ECO:0000256" key="7">
    <source>
        <dbReference type="ARBA" id="ARBA00023136"/>
    </source>
</evidence>
<feature type="domain" description="TonB-dependent receptor-like beta-barrel" evidence="12">
    <location>
        <begin position="290"/>
        <end position="741"/>
    </location>
</feature>
<dbReference type="InterPro" id="IPR036942">
    <property type="entry name" value="Beta-barrel_TonB_sf"/>
</dbReference>
<dbReference type="Pfam" id="PF07715">
    <property type="entry name" value="Plug"/>
    <property type="match status" value="1"/>
</dbReference>
<evidence type="ECO:0000256" key="6">
    <source>
        <dbReference type="ARBA" id="ARBA00023077"/>
    </source>
</evidence>
<dbReference type="PROSITE" id="PS52016">
    <property type="entry name" value="TONB_DEPENDENT_REC_3"/>
    <property type="match status" value="1"/>
</dbReference>
<dbReference type="OrthoDB" id="1111684at2"/>
<sequence>MKQILTSLVFLLTLTYGYSQERKTVSGYIKDASDGESLIGVSVYVREIGNGTVTNDYGYYALNLPTGTYTLVFNYIGYEKIEKKIELTADLKLSLELKDESLKLQEVVIKTTKEDENVKNIEMSVNKVEMKTIRQMPALLGEVDLVRSIQLLPGVTSVGEGASGFNVRGGNIDQNLVLLDEAPVFNSSHLFGFFSVFNPDAIKDVKLVKGGIPAQYGGRISSILDVRLKEGNSKKTEINGGVGTIFSRLSYERPFAKGKGSFIVAGRRSYIDVLAKPFLSGDLKGSRFYFYDFTAKANYRIDDKNTVYASGYFGRDVFGADFGFDWGNQTATARWNHVFNNKLFMNFTTFYSNYDYGLESDRNNTSKTGDKFKWNSNIQTWSLKPDFTYYLTPNNTVTFGGQYINYTSKPGTALAISSGESRNISLDARYADESALYIGNEQKVNDWLSFQYGIRYSHFRNLGPGTNFEFQEIVKGERKIPVSETKYETGVINEYGNWEPRFSTKIELSPSTSIKASYNRTVQYLHLLSNTAASSPLDVWTLSSKIIKPQIADQVALGWFQNFQDNTYEASVEVYYKDLQNQIDYVRNSDLLLNKYLEGDLLFGNGRAYGAEFYVKKNRGKLTGWLSYTLARTERKIEGINNNGWFPARFDKTHNLSVVGLYQLNERWSFSTNFAFNTGTPASFPTNRFEWGGWALPQNVNDSRNASRIPSYHRLDFGATLKSKKKLFGKGQGEWVFSVYNAYNRRNPFSTYVQQNEDNNLQTEAVRYSIIGSVIPAVTYNFKF</sequence>
<dbReference type="GO" id="GO:0009279">
    <property type="term" value="C:cell outer membrane"/>
    <property type="evidence" value="ECO:0007669"/>
    <property type="project" value="UniProtKB-SubCell"/>
</dbReference>
<dbReference type="SUPFAM" id="SSF49464">
    <property type="entry name" value="Carboxypeptidase regulatory domain-like"/>
    <property type="match status" value="1"/>
</dbReference>
<evidence type="ECO:0000256" key="4">
    <source>
        <dbReference type="ARBA" id="ARBA00022692"/>
    </source>
</evidence>
<evidence type="ECO:0000256" key="10">
    <source>
        <dbReference type="PROSITE-ProRule" id="PRU01360"/>
    </source>
</evidence>
<dbReference type="InterPro" id="IPR000531">
    <property type="entry name" value="Beta-barrel_TonB"/>
</dbReference>
<keyword evidence="8" id="KW-0675">Receptor</keyword>
<dbReference type="InterPro" id="IPR039426">
    <property type="entry name" value="TonB-dep_rcpt-like"/>
</dbReference>
<gene>
    <name evidence="14" type="ORF">DR864_18035</name>
</gene>
<name>A0A344TLI0_9BACT</name>
<dbReference type="Gene3D" id="2.170.130.10">
    <property type="entry name" value="TonB-dependent receptor, plug domain"/>
    <property type="match status" value="1"/>
</dbReference>
<reference evidence="14 15" key="1">
    <citation type="submission" date="2018-07" db="EMBL/GenBank/DDBJ databases">
        <title>Genome sequencing of Runella.</title>
        <authorList>
            <person name="Baek M.-G."/>
            <person name="Yi H."/>
        </authorList>
    </citation>
    <scope>NUCLEOTIDE SEQUENCE [LARGE SCALE GENOMIC DNA]</scope>
    <source>
        <strain evidence="14 15">HYN0085</strain>
    </source>
</reference>
<feature type="domain" description="TonB-dependent receptor plug" evidence="13">
    <location>
        <begin position="120"/>
        <end position="219"/>
    </location>
</feature>